<accession>A0AAQ4DL31</accession>
<feature type="chain" id="PRO_5042861294" evidence="2">
    <location>
        <begin position="23"/>
        <end position="330"/>
    </location>
</feature>
<feature type="signal peptide" evidence="2">
    <location>
        <begin position="1"/>
        <end position="22"/>
    </location>
</feature>
<protein>
    <submittedName>
        <fullName evidence="3">Uncharacterized protein</fullName>
    </submittedName>
</protein>
<feature type="compositionally biased region" description="Basic and acidic residues" evidence="1">
    <location>
        <begin position="108"/>
        <end position="133"/>
    </location>
</feature>
<gene>
    <name evidence="3" type="ORF">V5799_034212</name>
</gene>
<evidence type="ECO:0000313" key="4">
    <source>
        <dbReference type="Proteomes" id="UP001321473"/>
    </source>
</evidence>
<dbReference type="AlphaFoldDB" id="A0AAQ4DL31"/>
<feature type="compositionally biased region" description="Basic and acidic residues" evidence="1">
    <location>
        <begin position="231"/>
        <end position="244"/>
    </location>
</feature>
<evidence type="ECO:0000256" key="2">
    <source>
        <dbReference type="SAM" id="SignalP"/>
    </source>
</evidence>
<proteinExistence type="predicted"/>
<dbReference type="Proteomes" id="UP001321473">
    <property type="component" value="Unassembled WGS sequence"/>
</dbReference>
<sequence length="330" mass="35787">MTRHGHLNFLLVLLAFVNVSHGIYQGSTDENSDQSLVHVRIRREASKGGGFGVTGYHAIQVADDSGEEGEPNRQEPWRPPSGGGRRTSRRREEGAEEYGGYPSGPRRRISEEGAGRRRPSARREDESEKDRGRRGGRHRDHGGPDEEEEGATSRGRHRSEGGSERGRGHGRGRGRGRGRGHGSGGGRRHREEEEDTGRQADRSRGGRRPSGSEAPDKAGPIGEGITVTGFHELHVAEDSGEDRGNGPTGGGRGRGGDEGSRMRRPSYGPGRQRPSRPEEEDDRGWGGRERPRQSRRRGGFGGSQKTSQGSGDGSNFGVTGYHDIVVADDD</sequence>
<evidence type="ECO:0000256" key="1">
    <source>
        <dbReference type="SAM" id="MobiDB-lite"/>
    </source>
</evidence>
<evidence type="ECO:0000313" key="3">
    <source>
        <dbReference type="EMBL" id="KAK8763171.1"/>
    </source>
</evidence>
<feature type="region of interest" description="Disordered" evidence="1">
    <location>
        <begin position="64"/>
        <end position="330"/>
    </location>
</feature>
<name>A0AAQ4DL31_AMBAM</name>
<feature type="compositionally biased region" description="Basic and acidic residues" evidence="1">
    <location>
        <begin position="158"/>
        <end position="167"/>
    </location>
</feature>
<keyword evidence="4" id="KW-1185">Reference proteome</keyword>
<dbReference type="EMBL" id="JARKHS020029546">
    <property type="protein sequence ID" value="KAK8763171.1"/>
    <property type="molecule type" value="Genomic_DNA"/>
</dbReference>
<comment type="caution">
    <text evidence="3">The sequence shown here is derived from an EMBL/GenBank/DDBJ whole genome shotgun (WGS) entry which is preliminary data.</text>
</comment>
<feature type="compositionally biased region" description="Basic and acidic residues" evidence="1">
    <location>
        <begin position="283"/>
        <end position="292"/>
    </location>
</feature>
<feature type="compositionally biased region" description="Basic residues" evidence="1">
    <location>
        <begin position="168"/>
        <end position="180"/>
    </location>
</feature>
<organism evidence="3 4">
    <name type="scientific">Amblyomma americanum</name>
    <name type="common">Lone star tick</name>
    <dbReference type="NCBI Taxonomy" id="6943"/>
    <lineage>
        <taxon>Eukaryota</taxon>
        <taxon>Metazoa</taxon>
        <taxon>Ecdysozoa</taxon>
        <taxon>Arthropoda</taxon>
        <taxon>Chelicerata</taxon>
        <taxon>Arachnida</taxon>
        <taxon>Acari</taxon>
        <taxon>Parasitiformes</taxon>
        <taxon>Ixodida</taxon>
        <taxon>Ixodoidea</taxon>
        <taxon>Ixodidae</taxon>
        <taxon>Amblyomminae</taxon>
        <taxon>Amblyomma</taxon>
    </lineage>
</organism>
<keyword evidence="2" id="KW-0732">Signal</keyword>
<reference evidence="3 4" key="1">
    <citation type="journal article" date="2023" name="Arcadia Sci">
        <title>De novo assembly of a long-read Amblyomma americanum tick genome.</title>
        <authorList>
            <person name="Chou S."/>
            <person name="Poskanzer K.E."/>
            <person name="Rollins M."/>
            <person name="Thuy-Boun P.S."/>
        </authorList>
    </citation>
    <scope>NUCLEOTIDE SEQUENCE [LARGE SCALE GENOMIC DNA]</scope>
    <source>
        <strain evidence="3">F_SG_1</strain>
        <tissue evidence="3">Salivary glands</tissue>
    </source>
</reference>